<evidence type="ECO:0000259" key="7">
    <source>
        <dbReference type="Pfam" id="PF17917"/>
    </source>
</evidence>
<protein>
    <submittedName>
        <fullName evidence="8">K02A2.6-like</fullName>
    </submittedName>
</protein>
<dbReference type="EMBL" id="CP092868">
    <property type="protein sequence ID" value="UYV69487.1"/>
    <property type="molecule type" value="Genomic_DNA"/>
</dbReference>
<keyword evidence="3" id="KW-0540">Nuclease</keyword>
<keyword evidence="9" id="KW-1185">Reference proteome</keyword>
<dbReference type="Pfam" id="PF17917">
    <property type="entry name" value="RT_RNaseH"/>
    <property type="match status" value="1"/>
</dbReference>
<keyword evidence="4" id="KW-0255">Endonuclease</keyword>
<evidence type="ECO:0000256" key="6">
    <source>
        <dbReference type="ARBA" id="ARBA00022918"/>
    </source>
</evidence>
<reference evidence="8 9" key="1">
    <citation type="submission" date="2022-01" db="EMBL/GenBank/DDBJ databases">
        <title>A chromosomal length assembly of Cordylochernes scorpioides.</title>
        <authorList>
            <person name="Zeh D."/>
            <person name="Zeh J."/>
        </authorList>
    </citation>
    <scope>NUCLEOTIDE SEQUENCE [LARGE SCALE GENOMIC DNA]</scope>
    <source>
        <strain evidence="8">IN4F17</strain>
        <tissue evidence="8">Whole Body</tissue>
    </source>
</reference>
<sequence>MKVKYASTLTDVTIMLQYPYEIDCKVESKGVRQNQHENLTKLKQTGWHLTRKQALLLKFSLLRELCCWIRQDLERFLGMITYLGRFIPNLSTLTVVLRNLLKKDVPWNWNASKDGLGAVLLQEYKPIAFASKAMNQTERNYAQIEKEALAMPLETIFKKPLYQTTARIQRFMLRLQKFDIEIKYKPGKEFVIADCLSSAFLQEEEGIDQELEAHICLVQETSSVSPKRLK</sequence>
<dbReference type="Gene3D" id="3.30.70.270">
    <property type="match status" value="1"/>
</dbReference>
<evidence type="ECO:0000256" key="2">
    <source>
        <dbReference type="ARBA" id="ARBA00022695"/>
    </source>
</evidence>
<dbReference type="CDD" id="cd09274">
    <property type="entry name" value="RNase_HI_RT_Ty3"/>
    <property type="match status" value="1"/>
</dbReference>
<evidence type="ECO:0000313" key="8">
    <source>
        <dbReference type="EMBL" id="UYV69487.1"/>
    </source>
</evidence>
<evidence type="ECO:0000313" key="9">
    <source>
        <dbReference type="Proteomes" id="UP001235939"/>
    </source>
</evidence>
<dbReference type="SUPFAM" id="SSF56672">
    <property type="entry name" value="DNA/RNA polymerases"/>
    <property type="match status" value="1"/>
</dbReference>
<keyword evidence="5" id="KW-0378">Hydrolase</keyword>
<dbReference type="InterPro" id="IPR041373">
    <property type="entry name" value="RT_RNaseH"/>
</dbReference>
<dbReference type="InterPro" id="IPR050951">
    <property type="entry name" value="Retrovirus_Pol_polyprotein"/>
</dbReference>
<accession>A0ABY6KMA6</accession>
<dbReference type="PANTHER" id="PTHR37984:SF5">
    <property type="entry name" value="PROTEIN NYNRIN-LIKE"/>
    <property type="match status" value="1"/>
</dbReference>
<feature type="domain" description="Reverse transcriptase RNase H-like" evidence="7">
    <location>
        <begin position="109"/>
        <end position="151"/>
    </location>
</feature>
<dbReference type="PANTHER" id="PTHR37984">
    <property type="entry name" value="PROTEIN CBG26694"/>
    <property type="match status" value="1"/>
</dbReference>
<evidence type="ECO:0000256" key="3">
    <source>
        <dbReference type="ARBA" id="ARBA00022722"/>
    </source>
</evidence>
<evidence type="ECO:0000256" key="4">
    <source>
        <dbReference type="ARBA" id="ARBA00022759"/>
    </source>
</evidence>
<evidence type="ECO:0000256" key="5">
    <source>
        <dbReference type="ARBA" id="ARBA00022801"/>
    </source>
</evidence>
<keyword evidence="6" id="KW-0695">RNA-directed DNA polymerase</keyword>
<dbReference type="InterPro" id="IPR043502">
    <property type="entry name" value="DNA/RNA_pol_sf"/>
</dbReference>
<keyword evidence="1" id="KW-0808">Transferase</keyword>
<dbReference type="InterPro" id="IPR043128">
    <property type="entry name" value="Rev_trsase/Diguanyl_cyclase"/>
</dbReference>
<name>A0ABY6KMA6_9ARAC</name>
<evidence type="ECO:0000256" key="1">
    <source>
        <dbReference type="ARBA" id="ARBA00022679"/>
    </source>
</evidence>
<organism evidence="8 9">
    <name type="scientific">Cordylochernes scorpioides</name>
    <dbReference type="NCBI Taxonomy" id="51811"/>
    <lineage>
        <taxon>Eukaryota</taxon>
        <taxon>Metazoa</taxon>
        <taxon>Ecdysozoa</taxon>
        <taxon>Arthropoda</taxon>
        <taxon>Chelicerata</taxon>
        <taxon>Arachnida</taxon>
        <taxon>Pseudoscorpiones</taxon>
        <taxon>Cheliferoidea</taxon>
        <taxon>Chernetidae</taxon>
        <taxon>Cordylochernes</taxon>
    </lineage>
</organism>
<keyword evidence="2" id="KW-0548">Nucleotidyltransferase</keyword>
<dbReference type="Proteomes" id="UP001235939">
    <property type="component" value="Chromosome 06"/>
</dbReference>
<proteinExistence type="predicted"/>
<gene>
    <name evidence="8" type="ORF">LAZ67_6003774</name>
</gene>